<proteinExistence type="predicted"/>
<feature type="transmembrane region" description="Helical" evidence="2">
    <location>
        <begin position="242"/>
        <end position="260"/>
    </location>
</feature>
<evidence type="ECO:0000256" key="2">
    <source>
        <dbReference type="SAM" id="Phobius"/>
    </source>
</evidence>
<keyword evidence="2" id="KW-1133">Transmembrane helix</keyword>
<dbReference type="InterPro" id="IPR036259">
    <property type="entry name" value="MFS_trans_sf"/>
</dbReference>
<dbReference type="InterPro" id="IPR050327">
    <property type="entry name" value="Proton-linked_MCT"/>
</dbReference>
<dbReference type="Proteomes" id="UP001487740">
    <property type="component" value="Unassembled WGS sequence"/>
</dbReference>
<sequence length="313" mass="34329">MLSGRRTPPHLCPPHHSQPVHEDKIKPAGAAARHHFEEKSGSCIYFETCTMLRDGLKVKATPHKVRCSSVPAVAVVNRMGAHTYEEDPVTSPLGGVEPGLTLGTIEEAKEGSTGDESEAETIAEPPQDETTEVTEGGEEKKEELEEQEDEEEKEEEELDACLWESHPDVDRGWAWVILIAMFGVFVITSGLLSTTGMFYVQMLGEYGHSRSYTAWMGSLINAFFMLGGPMSFMFIQTFGCRAAIICGSLIMAAGYMVSAFTTSLEALFFTYGVVVASKLGGCRSFKNQKIRCLALAKQSRSHRHSSSSTLMVM</sequence>
<feature type="transmembrane region" description="Helical" evidence="2">
    <location>
        <begin position="212"/>
        <end position="235"/>
    </location>
</feature>
<dbReference type="PANTHER" id="PTHR11360:SF284">
    <property type="entry name" value="EG:103B4.3 PROTEIN-RELATED"/>
    <property type="match status" value="1"/>
</dbReference>
<feature type="compositionally biased region" description="Acidic residues" evidence="1">
    <location>
        <begin position="113"/>
        <end position="136"/>
    </location>
</feature>
<feature type="transmembrane region" description="Helical" evidence="2">
    <location>
        <begin position="172"/>
        <end position="192"/>
    </location>
</feature>
<reference evidence="3 4" key="1">
    <citation type="submission" date="2023-03" db="EMBL/GenBank/DDBJ databases">
        <title>High-quality genome of Scylla paramamosain provides insights in environmental adaptation.</title>
        <authorList>
            <person name="Zhang L."/>
        </authorList>
    </citation>
    <scope>NUCLEOTIDE SEQUENCE [LARGE SCALE GENOMIC DNA]</scope>
    <source>
        <strain evidence="3">LZ_2023a</strain>
        <tissue evidence="3">Muscle</tissue>
    </source>
</reference>
<dbReference type="AlphaFoldDB" id="A0AAW0TI73"/>
<feature type="region of interest" description="Disordered" evidence="1">
    <location>
        <begin position="109"/>
        <end position="157"/>
    </location>
</feature>
<gene>
    <name evidence="3" type="ORF">O3P69_010767</name>
</gene>
<dbReference type="SUPFAM" id="SSF103473">
    <property type="entry name" value="MFS general substrate transporter"/>
    <property type="match status" value="1"/>
</dbReference>
<organism evidence="3 4">
    <name type="scientific">Scylla paramamosain</name>
    <name type="common">Mud crab</name>
    <dbReference type="NCBI Taxonomy" id="85552"/>
    <lineage>
        <taxon>Eukaryota</taxon>
        <taxon>Metazoa</taxon>
        <taxon>Ecdysozoa</taxon>
        <taxon>Arthropoda</taxon>
        <taxon>Crustacea</taxon>
        <taxon>Multicrustacea</taxon>
        <taxon>Malacostraca</taxon>
        <taxon>Eumalacostraca</taxon>
        <taxon>Eucarida</taxon>
        <taxon>Decapoda</taxon>
        <taxon>Pleocyemata</taxon>
        <taxon>Brachyura</taxon>
        <taxon>Eubrachyura</taxon>
        <taxon>Portunoidea</taxon>
        <taxon>Portunidae</taxon>
        <taxon>Portuninae</taxon>
        <taxon>Scylla</taxon>
    </lineage>
</organism>
<evidence type="ECO:0000256" key="1">
    <source>
        <dbReference type="SAM" id="MobiDB-lite"/>
    </source>
</evidence>
<evidence type="ECO:0000313" key="4">
    <source>
        <dbReference type="Proteomes" id="UP001487740"/>
    </source>
</evidence>
<keyword evidence="2" id="KW-0472">Membrane</keyword>
<feature type="region of interest" description="Disordered" evidence="1">
    <location>
        <begin position="1"/>
        <end position="22"/>
    </location>
</feature>
<dbReference type="EMBL" id="JARAKH010000031">
    <property type="protein sequence ID" value="KAK8386316.1"/>
    <property type="molecule type" value="Genomic_DNA"/>
</dbReference>
<keyword evidence="2" id="KW-0812">Transmembrane</keyword>
<dbReference type="GO" id="GO:0008028">
    <property type="term" value="F:monocarboxylic acid transmembrane transporter activity"/>
    <property type="evidence" value="ECO:0007669"/>
    <property type="project" value="TreeGrafter"/>
</dbReference>
<evidence type="ECO:0008006" key="5">
    <source>
        <dbReference type="Google" id="ProtNLM"/>
    </source>
</evidence>
<dbReference type="Gene3D" id="1.20.1250.20">
    <property type="entry name" value="MFS general substrate transporter like domains"/>
    <property type="match status" value="1"/>
</dbReference>
<dbReference type="PANTHER" id="PTHR11360">
    <property type="entry name" value="MONOCARBOXYLATE TRANSPORTER"/>
    <property type="match status" value="1"/>
</dbReference>
<comment type="caution">
    <text evidence="3">The sequence shown here is derived from an EMBL/GenBank/DDBJ whole genome shotgun (WGS) entry which is preliminary data.</text>
</comment>
<keyword evidence="4" id="KW-1185">Reference proteome</keyword>
<evidence type="ECO:0000313" key="3">
    <source>
        <dbReference type="EMBL" id="KAK8386316.1"/>
    </source>
</evidence>
<protein>
    <recommendedName>
        <fullName evidence="5">Monocarboxylate transporter</fullName>
    </recommendedName>
</protein>
<feature type="compositionally biased region" description="Acidic residues" evidence="1">
    <location>
        <begin position="144"/>
        <end position="157"/>
    </location>
</feature>
<accession>A0AAW0TI73</accession>
<name>A0AAW0TI73_SCYPA</name>